<accession>A0A2T0KE50</accession>
<dbReference type="PANTHER" id="PTHR30408:SF12">
    <property type="entry name" value="TYPE I RESTRICTION ENZYME MJAVIII SPECIFICITY SUBUNIT"/>
    <property type="match status" value="1"/>
</dbReference>
<evidence type="ECO:0000256" key="3">
    <source>
        <dbReference type="ARBA" id="ARBA00023125"/>
    </source>
</evidence>
<name>A0A2T0KE50_9ACTN</name>
<dbReference type="Pfam" id="PF01420">
    <property type="entry name" value="Methylase_S"/>
    <property type="match status" value="1"/>
</dbReference>
<dbReference type="EMBL" id="PVMZ01000006">
    <property type="protein sequence ID" value="PRX21572.1"/>
    <property type="molecule type" value="Genomic_DNA"/>
</dbReference>
<dbReference type="Gene3D" id="3.90.220.20">
    <property type="entry name" value="DNA methylase specificity domains"/>
    <property type="match status" value="2"/>
</dbReference>
<evidence type="ECO:0000256" key="2">
    <source>
        <dbReference type="ARBA" id="ARBA00022747"/>
    </source>
</evidence>
<dbReference type="AlphaFoldDB" id="A0A2T0KE50"/>
<protein>
    <submittedName>
        <fullName evidence="5">Type I restriction enzyme S subunit</fullName>
    </submittedName>
</protein>
<proteinExistence type="inferred from homology"/>
<dbReference type="InterPro" id="IPR044946">
    <property type="entry name" value="Restrct_endonuc_typeI_TRD_sf"/>
</dbReference>
<comment type="similarity">
    <text evidence="1">Belongs to the type-I restriction system S methylase family.</text>
</comment>
<reference evidence="5 6" key="1">
    <citation type="submission" date="2018-03" db="EMBL/GenBank/DDBJ databases">
        <title>Genomic Encyclopedia of Archaeal and Bacterial Type Strains, Phase II (KMG-II): from individual species to whole genera.</title>
        <authorList>
            <person name="Goeker M."/>
        </authorList>
    </citation>
    <scope>NUCLEOTIDE SEQUENCE [LARGE SCALE GENOMIC DNA]</scope>
    <source>
        <strain evidence="5 6">DSM 43146</strain>
    </source>
</reference>
<evidence type="ECO:0000313" key="5">
    <source>
        <dbReference type="EMBL" id="PRX21572.1"/>
    </source>
</evidence>
<dbReference type="GO" id="GO:0003677">
    <property type="term" value="F:DNA binding"/>
    <property type="evidence" value="ECO:0007669"/>
    <property type="project" value="UniProtKB-KW"/>
</dbReference>
<sequence>MSGEQSVRLGDLMAGRATTVNPARFMDEDFELYSIPAFDRGAPETVPGSQIGSSKQLVQAGDVLLSKIVPHIRRAWVVGPDRGLRKLASSEWIVFRSDAVDPGYLRHLLVGDEFHASFMNTVAGVGGSLMRARPAFVAEIRMAIPSMDGQRRVAGVLDRVEALRARRREARGLLHELADSVYLEMFGSPAEPGGRWPTAPVGSLARVIRGASPRPAGDPRYFGGTIPWLKISDVTAARGKTVEHVRETVTEAGRAKSVYLERGTLILTNSATVGIPKFLGVGSCIHDGFLAFLDLSDRVLAEYLYSFFRIMRPHLSRLAPEGTQKNLNTPIVKAIEVPLPPVELQREFKRRMAAVEELEATVGRGGVVLDEMFGALRQRAFRGEL</sequence>
<evidence type="ECO:0000259" key="4">
    <source>
        <dbReference type="Pfam" id="PF01420"/>
    </source>
</evidence>
<dbReference type="PANTHER" id="PTHR30408">
    <property type="entry name" value="TYPE-1 RESTRICTION ENZYME ECOKI SPECIFICITY PROTEIN"/>
    <property type="match status" value="1"/>
</dbReference>
<dbReference type="GO" id="GO:0009307">
    <property type="term" value="P:DNA restriction-modification system"/>
    <property type="evidence" value="ECO:0007669"/>
    <property type="project" value="UniProtKB-KW"/>
</dbReference>
<dbReference type="InterPro" id="IPR000055">
    <property type="entry name" value="Restrct_endonuc_typeI_TRD"/>
</dbReference>
<keyword evidence="3" id="KW-0238">DNA-binding</keyword>
<dbReference type="CDD" id="cd17283">
    <property type="entry name" value="RMtype1_S_Hpy180ORF7835P_TRD2-CR2_like"/>
    <property type="match status" value="1"/>
</dbReference>
<comment type="caution">
    <text evidence="5">The sequence shown here is derived from an EMBL/GenBank/DDBJ whole genome shotgun (WGS) entry which is preliminary data.</text>
</comment>
<dbReference type="InterPro" id="IPR052021">
    <property type="entry name" value="Type-I_RS_S_subunit"/>
</dbReference>
<gene>
    <name evidence="5" type="ORF">CLV67_106353</name>
</gene>
<evidence type="ECO:0000313" key="6">
    <source>
        <dbReference type="Proteomes" id="UP000239415"/>
    </source>
</evidence>
<evidence type="ECO:0000256" key="1">
    <source>
        <dbReference type="ARBA" id="ARBA00010923"/>
    </source>
</evidence>
<keyword evidence="6" id="KW-1185">Reference proteome</keyword>
<dbReference type="Proteomes" id="UP000239415">
    <property type="component" value="Unassembled WGS sequence"/>
</dbReference>
<dbReference type="OrthoDB" id="3197085at2"/>
<feature type="domain" description="Type I restriction modification DNA specificity" evidence="4">
    <location>
        <begin position="196"/>
        <end position="356"/>
    </location>
</feature>
<dbReference type="SUPFAM" id="SSF116734">
    <property type="entry name" value="DNA methylase specificity domain"/>
    <property type="match status" value="2"/>
</dbReference>
<keyword evidence="2" id="KW-0680">Restriction system</keyword>
<organism evidence="5 6">
    <name type="scientific">Actinoplanes italicus</name>
    <dbReference type="NCBI Taxonomy" id="113567"/>
    <lineage>
        <taxon>Bacteria</taxon>
        <taxon>Bacillati</taxon>
        <taxon>Actinomycetota</taxon>
        <taxon>Actinomycetes</taxon>
        <taxon>Micromonosporales</taxon>
        <taxon>Micromonosporaceae</taxon>
        <taxon>Actinoplanes</taxon>
    </lineage>
</organism>